<evidence type="ECO:0000313" key="9">
    <source>
        <dbReference type="EMBL" id="QLY40627.1"/>
    </source>
</evidence>
<evidence type="ECO:0000256" key="3">
    <source>
        <dbReference type="ARBA" id="ARBA00023277"/>
    </source>
</evidence>
<evidence type="ECO:0000256" key="5">
    <source>
        <dbReference type="RuleBase" id="RU003615"/>
    </source>
</evidence>
<evidence type="ECO:0000259" key="8">
    <source>
        <dbReference type="SMART" id="SM00642"/>
    </source>
</evidence>
<dbReference type="KEGG" id="tbk:HF295_07125"/>
<dbReference type="Gene3D" id="3.20.20.80">
    <property type="entry name" value="Glycosidases"/>
    <property type="match status" value="1"/>
</dbReference>
<comment type="catalytic activity">
    <reaction evidence="6">
        <text>Endohydrolysis of (1-&gt;4)-alpha-D-glucosidic linkages in polysaccharides containing three or more (1-&gt;4)-alpha-linked D-glucose units.</text>
        <dbReference type="EC" id="3.2.1.1"/>
    </reaction>
</comment>
<reference evidence="9 10" key="1">
    <citation type="submission" date="2020-04" db="EMBL/GenBank/DDBJ databases">
        <authorList>
            <person name="Zheng R.K."/>
            <person name="Sun C.M."/>
        </authorList>
    </citation>
    <scope>NUCLEOTIDE SEQUENCE [LARGE SCALE GENOMIC DNA]</scope>
    <source>
        <strain evidence="10">zrk29</strain>
    </source>
</reference>
<dbReference type="InterPro" id="IPR013780">
    <property type="entry name" value="Glyco_hydro_b"/>
</dbReference>
<dbReference type="GO" id="GO:0043169">
    <property type="term" value="F:cation binding"/>
    <property type="evidence" value="ECO:0007669"/>
    <property type="project" value="InterPro"/>
</dbReference>
<dbReference type="Gene3D" id="2.60.40.1180">
    <property type="entry name" value="Golgi alpha-mannosidase II"/>
    <property type="match status" value="1"/>
</dbReference>
<keyword evidence="3 6" id="KW-0119">Carbohydrate metabolism</keyword>
<dbReference type="PANTHER" id="PTHR43447">
    <property type="entry name" value="ALPHA-AMYLASE"/>
    <property type="match status" value="1"/>
</dbReference>
<proteinExistence type="inferred from homology"/>
<gene>
    <name evidence="9" type="ORF">HF295_07125</name>
</gene>
<dbReference type="SMART" id="SM00642">
    <property type="entry name" value="Aamy"/>
    <property type="match status" value="1"/>
</dbReference>
<keyword evidence="4 6" id="KW-0326">Glycosidase</keyword>
<dbReference type="GO" id="GO:0005975">
    <property type="term" value="P:carbohydrate metabolic process"/>
    <property type="evidence" value="ECO:0007669"/>
    <property type="project" value="InterPro"/>
</dbReference>
<dbReference type="GO" id="GO:0004556">
    <property type="term" value="F:alpha-amylase activity"/>
    <property type="evidence" value="ECO:0007669"/>
    <property type="project" value="UniProtKB-UniRule"/>
</dbReference>
<evidence type="ECO:0000256" key="6">
    <source>
        <dbReference type="RuleBase" id="RU361134"/>
    </source>
</evidence>
<dbReference type="PRINTS" id="PR00110">
    <property type="entry name" value="ALPHAAMYLASE"/>
</dbReference>
<dbReference type="Pfam" id="PF00128">
    <property type="entry name" value="Alpha-amylase"/>
    <property type="match status" value="1"/>
</dbReference>
<feature type="signal peptide" evidence="7">
    <location>
        <begin position="1"/>
        <end position="22"/>
    </location>
</feature>
<dbReference type="InterPro" id="IPR006046">
    <property type="entry name" value="Alpha_amylase"/>
</dbReference>
<dbReference type="SUPFAM" id="SSF51445">
    <property type="entry name" value="(Trans)glycosidases"/>
    <property type="match status" value="1"/>
</dbReference>
<dbReference type="AlphaFoldDB" id="A0A7L6N5T6"/>
<accession>A0A7L6N5T6</accession>
<dbReference type="InterPro" id="IPR006047">
    <property type="entry name" value="GH13_cat_dom"/>
</dbReference>
<evidence type="ECO:0000313" key="10">
    <source>
        <dbReference type="Proteomes" id="UP000512167"/>
    </source>
</evidence>
<comment type="similarity">
    <text evidence="1 5">Belongs to the glycosyl hydrolase 13 family.</text>
</comment>
<dbReference type="Proteomes" id="UP000512167">
    <property type="component" value="Chromosome"/>
</dbReference>
<keyword evidence="10" id="KW-1185">Reference proteome</keyword>
<dbReference type="EC" id="3.2.1.1" evidence="6"/>
<feature type="chain" id="PRO_5029731105" description="Alpha-amylase" evidence="7">
    <location>
        <begin position="23"/>
        <end position="689"/>
    </location>
</feature>
<evidence type="ECO:0000256" key="7">
    <source>
        <dbReference type="SAM" id="SignalP"/>
    </source>
</evidence>
<dbReference type="PROSITE" id="PS00018">
    <property type="entry name" value="EF_HAND_1"/>
    <property type="match status" value="1"/>
</dbReference>
<sequence>MNKLKKLLMFILAAFLFVGIVACDGEGTIDVTDEPTTVQVTEAPTQAPTDELTTEYISEEMTSIEPIYLEPTLDSGYLVDNPQDGLILHAWNWSLVNIEAHLEEIAIAGFSSVQISPLQPQKDYFGDASWGSAWWKLYQPLGFEIATSDHYIGTLEQLISLTSEADLYGINIIVDVVANHLAGGTSTSLNDEVEDYEFEIFSQNLIHTDNGLVSDASIQAVTKGALGDYPDLQTESDIVQNAVLDLLKAYVDAGVDGFRFDAAKHIETPNDGDYASDFWPTIINGIQTYAGNDLYIYGEILNTPGNNRSYSDYTDYMALTMNGMSDRVRNAVVLRDSSRLDNINNYGEVPANQTILWAESHDDYAAGHTDGINDLNMTKAYVINTSRKDATTLYFARPNQASFMGDIGSYLWQSLEVATINRFHNYFVGGDEVVSIQNGFFLNERTLSNQEGIVIVDVDRTGQVDALEVSSISDGYYLDQVSGNFFTVVNGKISGEMGESGIAVIYNNPHPTLPAVYVSNTGESGSFSDTLDISIYSHSAEQAFYSINGGDQIAFSGNIDLVLSHPDLNAIVTLTIDVYAGDYHLSKTYEYTKSNTVIEEVIVNNLDFSTSQYRIVAWTWKTGQDGQWAMGVYEDGTFTFDLPEGNDYFLLVLFPVATSSNNWNIKAFQTGDIPVPNDGIYDGSNIVWN</sequence>
<evidence type="ECO:0000256" key="1">
    <source>
        <dbReference type="ARBA" id="ARBA00008061"/>
    </source>
</evidence>
<dbReference type="PROSITE" id="PS51257">
    <property type="entry name" value="PROKAR_LIPOPROTEIN"/>
    <property type="match status" value="1"/>
</dbReference>
<evidence type="ECO:0000256" key="4">
    <source>
        <dbReference type="ARBA" id="ARBA00023295"/>
    </source>
</evidence>
<evidence type="ECO:0000256" key="2">
    <source>
        <dbReference type="ARBA" id="ARBA00022801"/>
    </source>
</evidence>
<dbReference type="EMBL" id="CP051151">
    <property type="protein sequence ID" value="QLY40627.1"/>
    <property type="molecule type" value="Genomic_DNA"/>
</dbReference>
<dbReference type="InterPro" id="IPR018247">
    <property type="entry name" value="EF_Hand_1_Ca_BS"/>
</dbReference>
<dbReference type="InterPro" id="IPR017853">
    <property type="entry name" value="GH"/>
</dbReference>
<protein>
    <recommendedName>
        <fullName evidence="6">Alpha-amylase</fullName>
        <ecNumber evidence="6">3.2.1.1</ecNumber>
    </recommendedName>
</protein>
<name>A0A7L6N5T6_9MOLU</name>
<keyword evidence="7" id="KW-0732">Signal</keyword>
<feature type="domain" description="Glycosyl hydrolase family 13 catalytic" evidence="8">
    <location>
        <begin position="85"/>
        <end position="424"/>
    </location>
</feature>
<organism evidence="9 10">
    <name type="scientific">Hujiaoplasma nucleasis</name>
    <dbReference type="NCBI Taxonomy" id="2725268"/>
    <lineage>
        <taxon>Bacteria</taxon>
        <taxon>Bacillati</taxon>
        <taxon>Mycoplasmatota</taxon>
        <taxon>Mollicutes</taxon>
        <taxon>Candidatus Izemoplasmatales</taxon>
        <taxon>Hujiaoplasmataceae</taxon>
        <taxon>Hujiaoplasma</taxon>
    </lineage>
</organism>
<keyword evidence="2 6" id="KW-0378">Hydrolase</keyword>